<evidence type="ECO:0000313" key="2">
    <source>
        <dbReference type="Proteomes" id="UP000198287"/>
    </source>
</evidence>
<proteinExistence type="predicted"/>
<name>A0A226ENK2_FOLCA</name>
<protein>
    <recommendedName>
        <fullName evidence="3">EF-hand domain-containing protein</fullName>
    </recommendedName>
</protein>
<dbReference type="EMBL" id="LNIX01000002">
    <property type="protein sequence ID" value="OXA59069.1"/>
    <property type="molecule type" value="Genomic_DNA"/>
</dbReference>
<organism evidence="1 2">
    <name type="scientific">Folsomia candida</name>
    <name type="common">Springtail</name>
    <dbReference type="NCBI Taxonomy" id="158441"/>
    <lineage>
        <taxon>Eukaryota</taxon>
        <taxon>Metazoa</taxon>
        <taxon>Ecdysozoa</taxon>
        <taxon>Arthropoda</taxon>
        <taxon>Hexapoda</taxon>
        <taxon>Collembola</taxon>
        <taxon>Entomobryomorpha</taxon>
        <taxon>Isotomoidea</taxon>
        <taxon>Isotomidae</taxon>
        <taxon>Proisotominae</taxon>
        <taxon>Folsomia</taxon>
    </lineage>
</organism>
<dbReference type="Proteomes" id="UP000198287">
    <property type="component" value="Unassembled WGS sequence"/>
</dbReference>
<dbReference type="AlphaFoldDB" id="A0A226ENK2"/>
<gene>
    <name evidence="1" type="ORF">Fcan01_05105</name>
</gene>
<dbReference type="OrthoDB" id="10430729at2759"/>
<accession>A0A226ENK2</accession>
<keyword evidence="2" id="KW-1185">Reference proteome</keyword>
<reference evidence="1 2" key="1">
    <citation type="submission" date="2015-12" db="EMBL/GenBank/DDBJ databases">
        <title>The genome of Folsomia candida.</title>
        <authorList>
            <person name="Faddeeva A."/>
            <person name="Derks M.F."/>
            <person name="Anvar Y."/>
            <person name="Smit S."/>
            <person name="Van Straalen N."/>
            <person name="Roelofs D."/>
        </authorList>
    </citation>
    <scope>NUCLEOTIDE SEQUENCE [LARGE SCALE GENOMIC DNA]</scope>
    <source>
        <strain evidence="1 2">VU population</strain>
        <tissue evidence="1">Whole body</tissue>
    </source>
</reference>
<evidence type="ECO:0008006" key="3">
    <source>
        <dbReference type="Google" id="ProtNLM"/>
    </source>
</evidence>
<evidence type="ECO:0000313" key="1">
    <source>
        <dbReference type="EMBL" id="OXA59069.1"/>
    </source>
</evidence>
<comment type="caution">
    <text evidence="1">The sequence shown here is derived from an EMBL/GenBank/DDBJ whole genome shotgun (WGS) entry which is preliminary data.</text>
</comment>
<sequence length="136" mass="15938">MEEKMRRESKQYVEKLFKQFDKIGAGAIYKSDMKKLVETVVPETLGDPELEALLLQHVKRNKHTVLNTKTRQMEIEYMDDTIDFPSCMAIAVHFLTKIERKQSNAFAGQGLIRFSDFDRRPSMLVDPNVLQKRRLF</sequence>
<dbReference type="Gene3D" id="1.10.238.10">
    <property type="entry name" value="EF-hand"/>
    <property type="match status" value="1"/>
</dbReference>